<accession>A0ABV2WK40</accession>
<keyword evidence="2" id="KW-1185">Reference proteome</keyword>
<proteinExistence type="predicted"/>
<sequence>MVQRIVARLAPYSYDRLYTLGGDTIDHDAKQIVGLAADRHIRWVSGEFDHLT</sequence>
<gene>
    <name evidence="1" type="ORF">ABZ510_05290</name>
</gene>
<organism evidence="1 2">
    <name type="scientific">Nocardia rhamnosiphila</name>
    <dbReference type="NCBI Taxonomy" id="426716"/>
    <lineage>
        <taxon>Bacteria</taxon>
        <taxon>Bacillati</taxon>
        <taxon>Actinomycetota</taxon>
        <taxon>Actinomycetes</taxon>
        <taxon>Mycobacteriales</taxon>
        <taxon>Nocardiaceae</taxon>
        <taxon>Nocardia</taxon>
    </lineage>
</organism>
<dbReference type="EMBL" id="JBEYBF010000002">
    <property type="protein sequence ID" value="MEU1951257.1"/>
    <property type="molecule type" value="Genomic_DNA"/>
</dbReference>
<dbReference type="RefSeq" id="WP_357114128.1">
    <property type="nucleotide sequence ID" value="NZ_JBEYBE010000003.1"/>
</dbReference>
<reference evidence="1 2" key="1">
    <citation type="submission" date="2024-06" db="EMBL/GenBank/DDBJ databases">
        <title>The Natural Products Discovery Center: Release of the First 8490 Sequenced Strains for Exploring Actinobacteria Biosynthetic Diversity.</title>
        <authorList>
            <person name="Kalkreuter E."/>
            <person name="Kautsar S.A."/>
            <person name="Yang D."/>
            <person name="Bader C.D."/>
            <person name="Teijaro C.N."/>
            <person name="Fluegel L."/>
            <person name="Davis C.M."/>
            <person name="Simpson J.R."/>
            <person name="Lauterbach L."/>
            <person name="Steele A.D."/>
            <person name="Gui C."/>
            <person name="Meng S."/>
            <person name="Li G."/>
            <person name="Viehrig K."/>
            <person name="Ye F."/>
            <person name="Su P."/>
            <person name="Kiefer A.F."/>
            <person name="Nichols A."/>
            <person name="Cepeda A.J."/>
            <person name="Yan W."/>
            <person name="Fan B."/>
            <person name="Jiang Y."/>
            <person name="Adhikari A."/>
            <person name="Zheng C.-J."/>
            <person name="Schuster L."/>
            <person name="Cowan T.M."/>
            <person name="Smanski M.J."/>
            <person name="Chevrette M.G."/>
            <person name="De Carvalho L.P.S."/>
            <person name="Shen B."/>
        </authorList>
    </citation>
    <scope>NUCLEOTIDE SEQUENCE [LARGE SCALE GENOMIC DNA]</scope>
    <source>
        <strain evidence="1 2">NPDC019708</strain>
    </source>
</reference>
<name>A0ABV2WK40_9NOCA</name>
<evidence type="ECO:0000313" key="1">
    <source>
        <dbReference type="EMBL" id="MEU1951257.1"/>
    </source>
</evidence>
<protein>
    <submittedName>
        <fullName evidence="1">Uncharacterized protein</fullName>
    </submittedName>
</protein>
<evidence type="ECO:0000313" key="2">
    <source>
        <dbReference type="Proteomes" id="UP001550628"/>
    </source>
</evidence>
<comment type="caution">
    <text evidence="1">The sequence shown here is derived from an EMBL/GenBank/DDBJ whole genome shotgun (WGS) entry which is preliminary data.</text>
</comment>
<dbReference type="Proteomes" id="UP001550628">
    <property type="component" value="Unassembled WGS sequence"/>
</dbReference>